<evidence type="ECO:0000313" key="4">
    <source>
        <dbReference type="EMBL" id="KAF2652990.1"/>
    </source>
</evidence>
<keyword evidence="2" id="KW-0521">NADP</keyword>
<keyword evidence="5" id="KW-1185">Reference proteome</keyword>
<proteinExistence type="inferred from homology"/>
<sequence>MSSTKKTLVVFGGTGLQGGSVARYFLQLPNSPYRVRVVTRDPSSEKAQAIASQGAELVRGHLDDADSLASAVKGAHAVFLVTDFFTNVENPENEAAQGKRAVDAIAQSPTLEHFIWSCLPSAIEATKGKYDAIIHFDGKATVTDYIEKQHKDLWAKTTVLWVGPYMQLWLQMPQMFAPQKVVENGKETYVSLSNAGPEAVYPSVDVSRETGKTVHAILKKGRELAGKTVTLVGDLEQTRKQMLEIWGKIVGKDVEVRQRTDEETMQYLASLNFPEYLQRDITQVGPAFQEFPGLFLGKNAILASEILSEDEKLATWEDYVKSANWEPLLSL</sequence>
<dbReference type="EMBL" id="MU004390">
    <property type="protein sequence ID" value="KAF2652990.1"/>
    <property type="molecule type" value="Genomic_DNA"/>
</dbReference>
<evidence type="ECO:0000256" key="1">
    <source>
        <dbReference type="ARBA" id="ARBA00006328"/>
    </source>
</evidence>
<dbReference type="InterPro" id="IPR036291">
    <property type="entry name" value="NAD(P)-bd_dom_sf"/>
</dbReference>
<dbReference type="OrthoDB" id="300709at2759"/>
<reference evidence="4" key="1">
    <citation type="journal article" date="2020" name="Stud. Mycol.">
        <title>101 Dothideomycetes genomes: a test case for predicting lifestyles and emergence of pathogens.</title>
        <authorList>
            <person name="Haridas S."/>
            <person name="Albert R."/>
            <person name="Binder M."/>
            <person name="Bloem J."/>
            <person name="Labutti K."/>
            <person name="Salamov A."/>
            <person name="Andreopoulos B."/>
            <person name="Baker S."/>
            <person name="Barry K."/>
            <person name="Bills G."/>
            <person name="Bluhm B."/>
            <person name="Cannon C."/>
            <person name="Castanera R."/>
            <person name="Culley D."/>
            <person name="Daum C."/>
            <person name="Ezra D."/>
            <person name="Gonzalez J."/>
            <person name="Henrissat B."/>
            <person name="Kuo A."/>
            <person name="Liang C."/>
            <person name="Lipzen A."/>
            <person name="Lutzoni F."/>
            <person name="Magnuson J."/>
            <person name="Mondo S."/>
            <person name="Nolan M."/>
            <person name="Ohm R."/>
            <person name="Pangilinan J."/>
            <person name="Park H.-J."/>
            <person name="Ramirez L."/>
            <person name="Alfaro M."/>
            <person name="Sun H."/>
            <person name="Tritt A."/>
            <person name="Yoshinaga Y."/>
            <person name="Zwiers L.-H."/>
            <person name="Turgeon B."/>
            <person name="Goodwin S."/>
            <person name="Spatafora J."/>
            <person name="Crous P."/>
            <person name="Grigoriev I."/>
        </authorList>
    </citation>
    <scope>NUCLEOTIDE SEQUENCE</scope>
    <source>
        <strain evidence="4">CBS 122681</strain>
    </source>
</reference>
<dbReference type="GO" id="GO:0005634">
    <property type="term" value="C:nucleus"/>
    <property type="evidence" value="ECO:0007669"/>
    <property type="project" value="TreeGrafter"/>
</dbReference>
<dbReference type="InterPro" id="IPR051164">
    <property type="entry name" value="NmrA-like_oxidored"/>
</dbReference>
<dbReference type="Gene3D" id="3.90.25.10">
    <property type="entry name" value="UDP-galactose 4-epimerase, domain 1"/>
    <property type="match status" value="1"/>
</dbReference>
<protein>
    <submittedName>
        <fullName evidence="4">NAD(P)-binding protein</fullName>
    </submittedName>
</protein>
<dbReference type="PANTHER" id="PTHR42748:SF28">
    <property type="entry name" value="NMRA-LIKE DOMAIN-CONTAINING PROTEIN"/>
    <property type="match status" value="1"/>
</dbReference>
<dbReference type="PANTHER" id="PTHR42748">
    <property type="entry name" value="NITROGEN METABOLITE REPRESSION PROTEIN NMRA FAMILY MEMBER"/>
    <property type="match status" value="1"/>
</dbReference>
<comment type="similarity">
    <text evidence="1">Belongs to the NmrA-type oxidoreductase family.</text>
</comment>
<feature type="domain" description="NmrA-like" evidence="3">
    <location>
        <begin position="4"/>
        <end position="319"/>
    </location>
</feature>
<evidence type="ECO:0000256" key="2">
    <source>
        <dbReference type="ARBA" id="ARBA00022857"/>
    </source>
</evidence>
<organism evidence="4 5">
    <name type="scientific">Lophiostoma macrostomum CBS 122681</name>
    <dbReference type="NCBI Taxonomy" id="1314788"/>
    <lineage>
        <taxon>Eukaryota</taxon>
        <taxon>Fungi</taxon>
        <taxon>Dikarya</taxon>
        <taxon>Ascomycota</taxon>
        <taxon>Pezizomycotina</taxon>
        <taxon>Dothideomycetes</taxon>
        <taxon>Pleosporomycetidae</taxon>
        <taxon>Pleosporales</taxon>
        <taxon>Lophiostomataceae</taxon>
        <taxon>Lophiostoma</taxon>
    </lineage>
</organism>
<evidence type="ECO:0000259" key="3">
    <source>
        <dbReference type="Pfam" id="PF05368"/>
    </source>
</evidence>
<gene>
    <name evidence="4" type="ORF">K491DRAFT_780674</name>
</gene>
<evidence type="ECO:0000313" key="5">
    <source>
        <dbReference type="Proteomes" id="UP000799324"/>
    </source>
</evidence>
<dbReference type="InterPro" id="IPR008030">
    <property type="entry name" value="NmrA-like"/>
</dbReference>
<dbReference type="CDD" id="cd05251">
    <property type="entry name" value="NmrA_like_SDR_a"/>
    <property type="match status" value="1"/>
</dbReference>
<name>A0A6A6SZM1_9PLEO</name>
<dbReference type="Proteomes" id="UP000799324">
    <property type="component" value="Unassembled WGS sequence"/>
</dbReference>
<dbReference type="Gene3D" id="3.40.50.720">
    <property type="entry name" value="NAD(P)-binding Rossmann-like Domain"/>
    <property type="match status" value="1"/>
</dbReference>
<dbReference type="SUPFAM" id="SSF51735">
    <property type="entry name" value="NAD(P)-binding Rossmann-fold domains"/>
    <property type="match status" value="1"/>
</dbReference>
<dbReference type="AlphaFoldDB" id="A0A6A6SZM1"/>
<accession>A0A6A6SZM1</accession>
<dbReference type="Pfam" id="PF05368">
    <property type="entry name" value="NmrA"/>
    <property type="match status" value="1"/>
</dbReference>